<sequence length="428" mass="49868">MSSEVHRIPTLRIRHRFLDPESNRTVSDCRIFPGSYRIRYRISRPGIHTNCTHTILLHENDNHIHPGNPVSTEIRIFEEKIRHRALNSNEATQNVIDYCLTNLSDNAVAHLPEISHDKTFNLIPDKLTTTKRNSLFLQFDSGSGNDRIIIFASAEQLQILENCEQLLVDGTFKLTPSIFYQLYAMHVVYRNTVLPVVFALLPNKTQQTYRRLIDKLSEICPSWSPKFIMMDFEHASINVFSDKFVTTTNSSITQGLGFKTNYEQDPVFAHHVNQIAALAFLQPNDVSQSFDDLYNLLPQMLHPLLDYFEDTYVGRNRTLGRAKPMFELEFWNMHQRTTDRLMRTNNSAEAWHRRLSSIMQCQHPTLWSFINNLKNEEHYIHCQLIKLNCGEKVEPNKKYLNYSARLRHLIMHPLPSILQQLEGLAHNL</sequence>
<dbReference type="Proteomes" id="UP000676336">
    <property type="component" value="Unassembled WGS sequence"/>
</dbReference>
<dbReference type="InterPro" id="IPR018289">
    <property type="entry name" value="MULE_transposase_dom"/>
</dbReference>
<feature type="domain" description="MULE transposase" evidence="1">
    <location>
        <begin position="166"/>
        <end position="247"/>
    </location>
</feature>
<evidence type="ECO:0000313" key="2">
    <source>
        <dbReference type="EMBL" id="CAF2081642.1"/>
    </source>
</evidence>
<dbReference type="Pfam" id="PF10551">
    <property type="entry name" value="MULE"/>
    <property type="match status" value="1"/>
</dbReference>
<dbReference type="EMBL" id="CAJOBI010009002">
    <property type="protein sequence ID" value="CAF4127447.1"/>
    <property type="molecule type" value="Genomic_DNA"/>
</dbReference>
<gene>
    <name evidence="2" type="ORF">MBJ925_LOCUS18738</name>
    <name evidence="3" type="ORF">SMN809_LOCUS18596</name>
</gene>
<accession>A0A816S423</accession>
<evidence type="ECO:0000313" key="3">
    <source>
        <dbReference type="EMBL" id="CAF4127447.1"/>
    </source>
</evidence>
<evidence type="ECO:0000313" key="4">
    <source>
        <dbReference type="Proteomes" id="UP000663824"/>
    </source>
</evidence>
<evidence type="ECO:0000259" key="1">
    <source>
        <dbReference type="Pfam" id="PF10551"/>
    </source>
</evidence>
<organism evidence="2 4">
    <name type="scientific">Rotaria magnacalcarata</name>
    <dbReference type="NCBI Taxonomy" id="392030"/>
    <lineage>
        <taxon>Eukaryota</taxon>
        <taxon>Metazoa</taxon>
        <taxon>Spiralia</taxon>
        <taxon>Gnathifera</taxon>
        <taxon>Rotifera</taxon>
        <taxon>Eurotatoria</taxon>
        <taxon>Bdelloidea</taxon>
        <taxon>Philodinida</taxon>
        <taxon>Philodinidae</taxon>
        <taxon>Rotaria</taxon>
    </lineage>
</organism>
<protein>
    <recommendedName>
        <fullName evidence="1">MULE transposase domain-containing protein</fullName>
    </recommendedName>
</protein>
<dbReference type="Proteomes" id="UP000663824">
    <property type="component" value="Unassembled WGS sequence"/>
</dbReference>
<name>A0A816S423_9BILA</name>
<proteinExistence type="predicted"/>
<dbReference type="EMBL" id="CAJNRE010009443">
    <property type="protein sequence ID" value="CAF2081642.1"/>
    <property type="molecule type" value="Genomic_DNA"/>
</dbReference>
<dbReference type="AlphaFoldDB" id="A0A816S423"/>
<comment type="caution">
    <text evidence="2">The sequence shown here is derived from an EMBL/GenBank/DDBJ whole genome shotgun (WGS) entry which is preliminary data.</text>
</comment>
<reference evidence="2" key="1">
    <citation type="submission" date="2021-02" db="EMBL/GenBank/DDBJ databases">
        <authorList>
            <person name="Nowell W R."/>
        </authorList>
    </citation>
    <scope>NUCLEOTIDE SEQUENCE</scope>
</reference>
<dbReference type="PANTHER" id="PTHR47160:SF5">
    <property type="entry name" value="MULE TRANSPOSASE DOMAIN-CONTAINING PROTEIN"/>
    <property type="match status" value="1"/>
</dbReference>
<dbReference type="PANTHER" id="PTHR47160">
    <property type="entry name" value="PUTATIVE-RELATED"/>
    <property type="match status" value="1"/>
</dbReference>